<organism evidence="2 3">
    <name type="scientific">Orbilia javanica</name>
    <dbReference type="NCBI Taxonomy" id="47235"/>
    <lineage>
        <taxon>Eukaryota</taxon>
        <taxon>Fungi</taxon>
        <taxon>Dikarya</taxon>
        <taxon>Ascomycota</taxon>
        <taxon>Pezizomycotina</taxon>
        <taxon>Orbiliomycetes</taxon>
        <taxon>Orbiliales</taxon>
        <taxon>Orbiliaceae</taxon>
        <taxon>Orbilia</taxon>
    </lineage>
</organism>
<dbReference type="EMBL" id="JAVHNR010000003">
    <property type="protein sequence ID" value="KAK6348570.1"/>
    <property type="molecule type" value="Genomic_DNA"/>
</dbReference>
<gene>
    <name evidence="2" type="ORF">TWF718_006358</name>
</gene>
<feature type="region of interest" description="Disordered" evidence="1">
    <location>
        <begin position="76"/>
        <end position="117"/>
    </location>
</feature>
<evidence type="ECO:0000256" key="1">
    <source>
        <dbReference type="SAM" id="MobiDB-lite"/>
    </source>
</evidence>
<feature type="compositionally biased region" description="Polar residues" evidence="1">
    <location>
        <begin position="97"/>
        <end position="117"/>
    </location>
</feature>
<evidence type="ECO:0000313" key="3">
    <source>
        <dbReference type="Proteomes" id="UP001313282"/>
    </source>
</evidence>
<protein>
    <submittedName>
        <fullName evidence="2">Uncharacterized protein</fullName>
    </submittedName>
</protein>
<comment type="caution">
    <text evidence="2">The sequence shown here is derived from an EMBL/GenBank/DDBJ whole genome shotgun (WGS) entry which is preliminary data.</text>
</comment>
<proteinExistence type="predicted"/>
<accession>A0AAN8N9I0</accession>
<keyword evidence="3" id="KW-1185">Reference proteome</keyword>
<dbReference type="AlphaFoldDB" id="A0AAN8N9I0"/>
<name>A0AAN8N9I0_9PEZI</name>
<feature type="compositionally biased region" description="Basic residues" evidence="1">
    <location>
        <begin position="76"/>
        <end position="86"/>
    </location>
</feature>
<sequence length="117" mass="13110">MEVAIALPLRHHTVLTKGFVAWLEDNGTGDVALGIELFFDIVNKTKAAIRDFKEGKNVVVEAKAVDKAYRDFHSNHITKLKKNNPRQRRDAIGTALGRQNPTMDTNLQPDNCRQLAT</sequence>
<dbReference type="Proteomes" id="UP001313282">
    <property type="component" value="Unassembled WGS sequence"/>
</dbReference>
<evidence type="ECO:0000313" key="2">
    <source>
        <dbReference type="EMBL" id="KAK6348570.1"/>
    </source>
</evidence>
<reference evidence="2 3" key="1">
    <citation type="submission" date="2019-10" db="EMBL/GenBank/DDBJ databases">
        <authorList>
            <person name="Palmer J.M."/>
        </authorList>
    </citation>
    <scope>NUCLEOTIDE SEQUENCE [LARGE SCALE GENOMIC DNA]</scope>
    <source>
        <strain evidence="2 3">TWF718</strain>
    </source>
</reference>